<dbReference type="InterPro" id="IPR013491">
    <property type="entry name" value="Tape_meas_N"/>
</dbReference>
<feature type="region of interest" description="Disordered" evidence="3">
    <location>
        <begin position="983"/>
        <end position="1029"/>
    </location>
</feature>
<feature type="compositionally biased region" description="Polar residues" evidence="3">
    <location>
        <begin position="1020"/>
        <end position="1029"/>
    </location>
</feature>
<reference evidence="5" key="1">
    <citation type="journal article" date="2021" name="Proc. Natl. Acad. Sci. U.S.A.">
        <title>A Catalog of Tens of Thousands of Viruses from Human Metagenomes Reveals Hidden Associations with Chronic Diseases.</title>
        <authorList>
            <person name="Tisza M.J."/>
            <person name="Buck C.B."/>
        </authorList>
    </citation>
    <scope>NUCLEOTIDE SEQUENCE</scope>
    <source>
        <strain evidence="5">CtZi05</strain>
    </source>
</reference>
<feature type="domain" description="Tape measure protein N-terminal" evidence="4">
    <location>
        <begin position="77"/>
        <end position="251"/>
    </location>
</feature>
<sequence length="1246" mass="126428">MAGEAVIFDIGMDTSSFDGAMAGLKAETAKASSSLDSSFSRSFDRLASAAGSAGTAISIGVTAPLVAVGALAGRTAVNFTKLYETTMIVFESMLGGKEAAGALYSSLLDIAKGSTYAQETFLECGKKLVGMGIDAETTKAILQATTDAVAGFGGSAENIKNVTDAFAKMSNSGRVSMEEINSLSDNGVQALKILANQYGVSTDEMRSMISEGAVPAADAIAKLTSGIEDGTEGVNGATNAMAGMAASLKAGTLTGAFDSINTAVRSFSLALVGINPTLKETDEGYEESEKRIRQLTAAVTEISEIIPLLAKVFSGVTDAIGRVLDALVGSNARLDESTHKWENVTGALGEFKRYLRDTPTERLAMIGNLLVAIAVTGPALKAVSVAMGFLSGATSAASAAAGIGAGVHAAYTAALTTEAVASRAAAAALAPLNAALAANPAGVAIAAFVGLTAALGAATFAIDGFVGGEDRLTEASQEQKDEVNRLTGEYYRLVYTQGESSDAALAAKAALDDETASFEASRQTVREFMAQCDDTLASHEQLIGSLGKAEAEASSQAGAVLNLSAKVAELAGAESRDAAQKAELSAAAARLNEALGTEAVAYDEATDSVNLTADAISALGKAEADRLRGAQAMEAYLDLMQDGAAISDDLATAQAELDAEVERSVSSYGKLGPLQVYTSQNQMDLERKVRDLTDAQAENSREMEEARAKVERNAARHDALAKAVREVEAGTLSAAEAAEKYGEAAGVEIQATEVQEEADWRAAKAKEELAEKVGEAAEALREYVAENPVFAGALADSGFSADTLAQKLVDCGLSADDLTSAIDGYAEGAANAFEKIEYASDVSLGSMLETLRHNADATKNWADNITALYSRAGSDSEAQFVRYIASMGVEYAPIVQALLDDTSGKLPELAEAWASGSAAAKDAALAELGIAADGAGAAAAAAVDGANAAFAAGAAPAGESGSGTGESYADGVADGAGGAVAEADAASKQTADHLSSASGDAQQAGRSMAGEHYAQGIGSGQDSAVSAARTASKQVADHFSSSNGDAWWAGYNMAAGMAQGIAAGQSLAVSAAARMAADSVAAARSALNEASPSKVMREVGRYYTEGYALGIADEAGGSAAAAADMARRSVEAAREATVAAARGMGAQLGILRANVASASAGLGVPLGSVQAARIESTRAMAAPVAPVAAQAAGAAGSREVAREVREVRAEIEALRSSLGRTIAENVPAEVDAYVANARELAREMAR</sequence>
<dbReference type="GO" id="GO:0098003">
    <property type="term" value="P:viral tail assembly"/>
    <property type="evidence" value="ECO:0007669"/>
    <property type="project" value="UniProtKB-KW"/>
</dbReference>
<evidence type="ECO:0000256" key="2">
    <source>
        <dbReference type="SAM" id="Coils"/>
    </source>
</evidence>
<dbReference type="EMBL" id="BK015032">
    <property type="protein sequence ID" value="DAD87943.1"/>
    <property type="molecule type" value="Genomic_DNA"/>
</dbReference>
<keyword evidence="1" id="KW-1188">Viral release from host cell</keyword>
<accession>A0A8S5N0Q5</accession>
<dbReference type="NCBIfam" id="TIGR02675">
    <property type="entry name" value="tape_meas_nterm"/>
    <property type="match status" value="1"/>
</dbReference>
<feature type="compositionally biased region" description="Polar residues" evidence="3">
    <location>
        <begin position="987"/>
        <end position="1005"/>
    </location>
</feature>
<name>A0A8S5N0Q5_9CAUD</name>
<feature type="coiled-coil region" evidence="2">
    <location>
        <begin position="278"/>
        <end position="305"/>
    </location>
</feature>
<dbReference type="Pfam" id="PF20155">
    <property type="entry name" value="TMP_3"/>
    <property type="match status" value="1"/>
</dbReference>
<organism evidence="5">
    <name type="scientific">Siphoviridae sp. ctZi05</name>
    <dbReference type="NCBI Taxonomy" id="2826385"/>
    <lineage>
        <taxon>Viruses</taxon>
        <taxon>Duplodnaviria</taxon>
        <taxon>Heunggongvirae</taxon>
        <taxon>Uroviricota</taxon>
        <taxon>Caudoviricetes</taxon>
    </lineage>
</organism>
<evidence type="ECO:0000313" key="5">
    <source>
        <dbReference type="EMBL" id="DAD87943.1"/>
    </source>
</evidence>
<evidence type="ECO:0000256" key="1">
    <source>
        <dbReference type="ARBA" id="ARBA00022465"/>
    </source>
</evidence>
<proteinExistence type="predicted"/>
<evidence type="ECO:0000256" key="3">
    <source>
        <dbReference type="SAM" id="MobiDB-lite"/>
    </source>
</evidence>
<keyword evidence="1" id="KW-1245">Viral tail assembly</keyword>
<protein>
    <submittedName>
        <fullName evidence="5">Tail tape measure</fullName>
    </submittedName>
</protein>
<keyword evidence="2" id="KW-0175">Coiled coil</keyword>
<evidence type="ECO:0000259" key="4">
    <source>
        <dbReference type="Pfam" id="PF20155"/>
    </source>
</evidence>